<evidence type="ECO:0000256" key="2">
    <source>
        <dbReference type="ARBA" id="ARBA00022448"/>
    </source>
</evidence>
<evidence type="ECO:0000256" key="5">
    <source>
        <dbReference type="ARBA" id="ARBA00022729"/>
    </source>
</evidence>
<dbReference type="SUPFAM" id="SSF56935">
    <property type="entry name" value="Porins"/>
    <property type="match status" value="1"/>
</dbReference>
<dbReference type="PANTHER" id="PTHR30069:SF29">
    <property type="entry name" value="HEMOGLOBIN AND HEMOGLOBIN-HAPTOGLOBIN-BINDING PROTEIN 1-RELATED"/>
    <property type="match status" value="1"/>
</dbReference>
<feature type="signal peptide" evidence="9">
    <location>
        <begin position="1"/>
        <end position="23"/>
    </location>
</feature>
<evidence type="ECO:0000256" key="1">
    <source>
        <dbReference type="ARBA" id="ARBA00004571"/>
    </source>
</evidence>
<keyword evidence="12" id="KW-1185">Reference proteome</keyword>
<dbReference type="InterPro" id="IPR037066">
    <property type="entry name" value="Plug_dom_sf"/>
</dbReference>
<gene>
    <name evidence="11" type="ORF">PQO05_18580</name>
</gene>
<keyword evidence="11" id="KW-0675">Receptor</keyword>
<dbReference type="InterPro" id="IPR023997">
    <property type="entry name" value="TonB-dep_OMP_SusC/RagA_CS"/>
</dbReference>
<organism evidence="11 12">
    <name type="scientific">Mucilaginibacter jinjuensis</name>
    <dbReference type="NCBI Taxonomy" id="1176721"/>
    <lineage>
        <taxon>Bacteria</taxon>
        <taxon>Pseudomonadati</taxon>
        <taxon>Bacteroidota</taxon>
        <taxon>Sphingobacteriia</taxon>
        <taxon>Sphingobacteriales</taxon>
        <taxon>Sphingobacteriaceae</taxon>
        <taxon>Mucilaginibacter</taxon>
    </lineage>
</organism>
<evidence type="ECO:0000256" key="9">
    <source>
        <dbReference type="SAM" id="SignalP"/>
    </source>
</evidence>
<evidence type="ECO:0000256" key="3">
    <source>
        <dbReference type="ARBA" id="ARBA00022452"/>
    </source>
</evidence>
<evidence type="ECO:0000313" key="11">
    <source>
        <dbReference type="EMBL" id="WCT10746.1"/>
    </source>
</evidence>
<keyword evidence="4 8" id="KW-0812">Transmembrane</keyword>
<dbReference type="PROSITE" id="PS52016">
    <property type="entry name" value="TONB_DEPENDENT_REC_3"/>
    <property type="match status" value="1"/>
</dbReference>
<keyword evidence="3 8" id="KW-1134">Transmembrane beta strand</keyword>
<dbReference type="InterPro" id="IPR023996">
    <property type="entry name" value="TonB-dep_OMP_SusC/RagA"/>
</dbReference>
<reference evidence="11 12" key="1">
    <citation type="submission" date="2023-02" db="EMBL/GenBank/DDBJ databases">
        <title>Genome sequence of Mucilaginibacter jinjuensis strain KACC 16571.</title>
        <authorList>
            <person name="Kim S."/>
            <person name="Heo J."/>
            <person name="Kwon S.-W."/>
        </authorList>
    </citation>
    <scope>NUCLEOTIDE SEQUENCE [LARGE SCALE GENOMIC DNA]</scope>
    <source>
        <strain evidence="11 12">KACC 16571</strain>
    </source>
</reference>
<sequence length="1067" mass="115853">MGKFLRIALLFVFCMYLCSSVRAQGNATTIRGTVYDDKGIALPGVTVTIKNSKGNGITGVDGRYSINVPATAQTLIYTFIGMQRQEVAINGRTTIDVTLKTTSTTLSDVVVVGIGYGTQRRQDINGAISSVSAAQIADIPQPSVDQMLQGKAAGITVTQNSGAPGSSTSIHVRGITSFGASEPLYVIDGVEIQGNAGTQALNSPGSSNQEVSVSPLAMLNPTDIASIDILKDASATAIYGSRGANGVIIITTKRGKAGQAHITYDGYAGWQQQGKFLDMMNLQQYATLENQLAVAYRITPRSEFADPSILGPGTDWQKQIFSTAFMQNHNISVSGGTDKSDYYVSGGYLDQDGTILGFNFKRYSFRGVVNSQAKSWLKIGSTFGASRSEQHMSLGDNSGIIYNALLAAPDQAVYNADGSFAGPYVTPEGTREGGLNPIQQASAVSNTLTRSNVTGNMYAEIKFFKDLTLRSEIDGDFNWSNAQTFNPTYSYGATGTPTQYLISNPTATLNRLIGNSTYWSWKEYFNYNHTWGRHSLSALAGREVWESQYDNVPLSGSNFIAGNNVQSIALANSVASSIPENKNSQVMESYLARVIYTFNNKYSVTANIRSDKTSNFAEGHQTGYFPGVAASWRLSDESFMSGIKDVVNNIKIRGGYGTTGNSNVPTYVYGAGLKAVPTAFGTGYIVANVANPNLKWETAIQKDIGVDFTLFNRIDGSFDYYDKTSKNFLFQKPLPNFLLGGPNEYGDNPAGIAAPYINAGEIGNKGIEVTLNSRNISTKNFKWNTTLTFSHYVNKVLSLNGAPAINQSITTAYVTLPVTSTIVGAPIGEFYGYKVQGVVKTQAQLQYLATHPQNVAGFNQVVTNDPSNQQSIWLGDLQYEDTNHDGKVDANDRVPLGNPNPTFTYGFTNTFNYKDFDLSIFFYGSYGGKILNVLEYQTSGLASMYQNQLASAINYWSPTNPNSNIPAPRSGITNPNLVMSDRFLESASFLRLQNVRLGYNLPARWATKIDVTNLKVYVSGQNLFVITKYPGLDPEVGSFNQNPTLMNLDLGRYPAPRVWTVGVNVQF</sequence>
<name>A0ABY7T4Q2_9SPHI</name>
<dbReference type="EMBL" id="CP117167">
    <property type="protein sequence ID" value="WCT10746.1"/>
    <property type="molecule type" value="Genomic_DNA"/>
</dbReference>
<protein>
    <submittedName>
        <fullName evidence="11">TonB-dependent receptor</fullName>
    </submittedName>
</protein>
<dbReference type="Proteomes" id="UP001216139">
    <property type="component" value="Chromosome"/>
</dbReference>
<dbReference type="SUPFAM" id="SSF49464">
    <property type="entry name" value="Carboxypeptidase regulatory domain-like"/>
    <property type="match status" value="1"/>
</dbReference>
<dbReference type="InterPro" id="IPR036942">
    <property type="entry name" value="Beta-barrel_TonB_sf"/>
</dbReference>
<dbReference type="Pfam" id="PF07715">
    <property type="entry name" value="Plug"/>
    <property type="match status" value="1"/>
</dbReference>
<dbReference type="InterPro" id="IPR012910">
    <property type="entry name" value="Plug_dom"/>
</dbReference>
<evidence type="ECO:0000313" key="12">
    <source>
        <dbReference type="Proteomes" id="UP001216139"/>
    </source>
</evidence>
<dbReference type="InterPro" id="IPR008969">
    <property type="entry name" value="CarboxyPept-like_regulatory"/>
</dbReference>
<comment type="subcellular location">
    <subcellularLocation>
        <location evidence="1 8">Cell outer membrane</location>
        <topology evidence="1 8">Multi-pass membrane protein</topology>
    </subcellularLocation>
</comment>
<dbReference type="Gene3D" id="2.60.40.1120">
    <property type="entry name" value="Carboxypeptidase-like, regulatory domain"/>
    <property type="match status" value="1"/>
</dbReference>
<keyword evidence="2 8" id="KW-0813">Transport</keyword>
<keyword evidence="6 8" id="KW-0472">Membrane</keyword>
<dbReference type="PANTHER" id="PTHR30069">
    <property type="entry name" value="TONB-DEPENDENT OUTER MEMBRANE RECEPTOR"/>
    <property type="match status" value="1"/>
</dbReference>
<dbReference type="Gene3D" id="2.170.130.10">
    <property type="entry name" value="TonB-dependent receptor, plug domain"/>
    <property type="match status" value="1"/>
</dbReference>
<dbReference type="Pfam" id="PF13715">
    <property type="entry name" value="CarbopepD_reg_2"/>
    <property type="match status" value="1"/>
</dbReference>
<feature type="chain" id="PRO_5045072166" evidence="9">
    <location>
        <begin position="24"/>
        <end position="1067"/>
    </location>
</feature>
<evidence type="ECO:0000256" key="4">
    <source>
        <dbReference type="ARBA" id="ARBA00022692"/>
    </source>
</evidence>
<evidence type="ECO:0000256" key="8">
    <source>
        <dbReference type="PROSITE-ProRule" id="PRU01360"/>
    </source>
</evidence>
<comment type="similarity">
    <text evidence="8">Belongs to the TonB-dependent receptor family.</text>
</comment>
<accession>A0ABY7T4Q2</accession>
<keyword evidence="5 9" id="KW-0732">Signal</keyword>
<dbReference type="InterPro" id="IPR039426">
    <property type="entry name" value="TonB-dep_rcpt-like"/>
</dbReference>
<dbReference type="NCBIfam" id="TIGR04057">
    <property type="entry name" value="SusC_RagA_signa"/>
    <property type="match status" value="1"/>
</dbReference>
<proteinExistence type="inferred from homology"/>
<evidence type="ECO:0000256" key="7">
    <source>
        <dbReference type="ARBA" id="ARBA00023237"/>
    </source>
</evidence>
<evidence type="ECO:0000256" key="6">
    <source>
        <dbReference type="ARBA" id="ARBA00023136"/>
    </source>
</evidence>
<feature type="domain" description="TonB-dependent receptor plug" evidence="10">
    <location>
        <begin position="121"/>
        <end position="247"/>
    </location>
</feature>
<dbReference type="NCBIfam" id="TIGR04056">
    <property type="entry name" value="OMP_RagA_SusC"/>
    <property type="match status" value="1"/>
</dbReference>
<dbReference type="RefSeq" id="WP_273628940.1">
    <property type="nucleotide sequence ID" value="NZ_CP117167.1"/>
</dbReference>
<keyword evidence="7 8" id="KW-0998">Cell outer membrane</keyword>
<evidence type="ECO:0000259" key="10">
    <source>
        <dbReference type="Pfam" id="PF07715"/>
    </source>
</evidence>
<dbReference type="Gene3D" id="2.40.170.20">
    <property type="entry name" value="TonB-dependent receptor, beta-barrel domain"/>
    <property type="match status" value="1"/>
</dbReference>